<evidence type="ECO:0000256" key="3">
    <source>
        <dbReference type="ARBA" id="ARBA00023125"/>
    </source>
</evidence>
<dbReference type="Proteomes" id="UP000238390">
    <property type="component" value="Chromosome"/>
</dbReference>
<dbReference type="CDD" id="cd06124">
    <property type="entry name" value="cupin_NimR-like_N"/>
    <property type="match status" value="1"/>
</dbReference>
<dbReference type="PROSITE" id="PS01124">
    <property type="entry name" value="HTH_ARAC_FAMILY_2"/>
    <property type="match status" value="1"/>
</dbReference>
<sequence>MNRESQTYLAERFDPDALVQSALALQLEARHNDTEVPVHRHRKGQLVVACRGGITCSVPDGLWMVPSGFGVWIPGGIAHSNRVTANGKVCFLFVEPGAARLPDDCCTLALSPLILELILHLSEQPQDYPPTGPLARLAGVLLELLEQAPTEQLYLPLPDHPGLRRIADELTRRPNARASMADWAVRVAMSERSLARLVRRETGMTFGQWRQQLQIIIALQQLSAGASVQRTAETLGYESVSSFIGMFRKALGNSPARYVRESMRRPPD</sequence>
<dbReference type="GO" id="GO:0003700">
    <property type="term" value="F:DNA-binding transcription factor activity"/>
    <property type="evidence" value="ECO:0007669"/>
    <property type="project" value="InterPro"/>
</dbReference>
<reference evidence="6 7" key="1">
    <citation type="submission" date="2018-02" db="EMBL/GenBank/DDBJ databases">
        <title>FDA/CDC Antimicrobial Resistant Isolate Bank Genome Sequencing.</title>
        <authorList>
            <person name="Benahmed F.H."/>
            <person name="Lutgring J.D."/>
            <person name="Yoo B."/>
            <person name="Machado M."/>
            <person name="Brown A."/>
            <person name="McAllister G."/>
            <person name="Perry A."/>
            <person name="Halpin A.L."/>
            <person name="Vavikolanu K."/>
            <person name="Ott S."/>
            <person name="Zhao X."/>
            <person name="Tallon L.J."/>
            <person name="Sadzewicz L."/>
            <person name="Aluvathingal J."/>
            <person name="Nadendla S."/>
            <person name="Voskania-kordi A."/>
            <person name="Simonyan V."/>
            <person name="Patel J."/>
            <person name="Shawar R.M."/>
        </authorList>
    </citation>
    <scope>NUCLEOTIDE SEQUENCE [LARGE SCALE GENOMIC DNA]</scope>
    <source>
        <strain evidence="6 7">AR_0356</strain>
    </source>
</reference>
<dbReference type="InterPro" id="IPR018060">
    <property type="entry name" value="HTH_AraC"/>
</dbReference>
<dbReference type="PANTHER" id="PTHR11019">
    <property type="entry name" value="HTH-TYPE TRANSCRIPTIONAL REGULATOR NIMR"/>
    <property type="match status" value="1"/>
</dbReference>
<evidence type="ECO:0000256" key="2">
    <source>
        <dbReference type="ARBA" id="ARBA00023015"/>
    </source>
</evidence>
<dbReference type="PANTHER" id="PTHR11019:SF199">
    <property type="entry name" value="HTH-TYPE TRANSCRIPTIONAL REGULATOR NIMR"/>
    <property type="match status" value="1"/>
</dbReference>
<dbReference type="GO" id="GO:0009893">
    <property type="term" value="P:positive regulation of metabolic process"/>
    <property type="evidence" value="ECO:0007669"/>
    <property type="project" value="UniProtKB-ARBA"/>
</dbReference>
<evidence type="ECO:0000259" key="5">
    <source>
        <dbReference type="PROSITE" id="PS01124"/>
    </source>
</evidence>
<keyword evidence="2" id="KW-0805">Transcription regulation</keyword>
<name>A0A2R3IMW5_9PSED</name>
<keyword evidence="4" id="KW-0804">Transcription</keyword>
<dbReference type="InterPro" id="IPR011051">
    <property type="entry name" value="RmlC_Cupin_sf"/>
</dbReference>
<keyword evidence="3" id="KW-0238">DNA-binding</keyword>
<organism evidence="6 7">
    <name type="scientific">Pseudomonas paraeruginosa</name>
    <dbReference type="NCBI Taxonomy" id="2994495"/>
    <lineage>
        <taxon>Bacteria</taxon>
        <taxon>Pseudomonadati</taxon>
        <taxon>Pseudomonadota</taxon>
        <taxon>Gammaproteobacteria</taxon>
        <taxon>Pseudomonadales</taxon>
        <taxon>Pseudomonadaceae</taxon>
        <taxon>Pseudomonas</taxon>
    </lineage>
</organism>
<dbReference type="EMBL" id="CP027169">
    <property type="protein sequence ID" value="AVK03276.1"/>
    <property type="molecule type" value="Genomic_DNA"/>
</dbReference>
<evidence type="ECO:0000313" key="6">
    <source>
        <dbReference type="EMBL" id="AVK03276.1"/>
    </source>
</evidence>
<evidence type="ECO:0000256" key="4">
    <source>
        <dbReference type="ARBA" id="ARBA00023163"/>
    </source>
</evidence>
<dbReference type="PROSITE" id="PS00041">
    <property type="entry name" value="HTH_ARAC_FAMILY_1"/>
    <property type="match status" value="1"/>
</dbReference>
<keyword evidence="1" id="KW-0678">Repressor</keyword>
<dbReference type="Pfam" id="PF12833">
    <property type="entry name" value="HTH_18"/>
    <property type="match status" value="1"/>
</dbReference>
<dbReference type="InterPro" id="IPR009057">
    <property type="entry name" value="Homeodomain-like_sf"/>
</dbReference>
<dbReference type="GeneID" id="77222191"/>
<dbReference type="AlphaFoldDB" id="A0A2R3IMW5"/>
<dbReference type="RefSeq" id="WP_058136169.1">
    <property type="nucleotide sequence ID" value="NZ_CP020560.1"/>
</dbReference>
<dbReference type="SUPFAM" id="SSF46689">
    <property type="entry name" value="Homeodomain-like"/>
    <property type="match status" value="1"/>
</dbReference>
<accession>A0A2R3IMW5</accession>
<feature type="domain" description="HTH araC/xylS-type" evidence="5">
    <location>
        <begin position="164"/>
        <end position="261"/>
    </location>
</feature>
<dbReference type="FunFam" id="1.10.10.60:FF:000132">
    <property type="entry name" value="AraC family transcriptional regulator"/>
    <property type="match status" value="1"/>
</dbReference>
<proteinExistence type="predicted"/>
<protein>
    <submittedName>
        <fullName evidence="6">Helix-turn-helix domain protein</fullName>
    </submittedName>
</protein>
<dbReference type="Gene3D" id="1.10.10.60">
    <property type="entry name" value="Homeodomain-like"/>
    <property type="match status" value="1"/>
</dbReference>
<evidence type="ECO:0000313" key="7">
    <source>
        <dbReference type="Proteomes" id="UP000238390"/>
    </source>
</evidence>
<dbReference type="InterPro" id="IPR018062">
    <property type="entry name" value="HTH_AraC-typ_CS"/>
</dbReference>
<dbReference type="GO" id="GO:0043565">
    <property type="term" value="F:sequence-specific DNA binding"/>
    <property type="evidence" value="ECO:0007669"/>
    <property type="project" value="InterPro"/>
</dbReference>
<dbReference type="SUPFAM" id="SSF51182">
    <property type="entry name" value="RmlC-like cupins"/>
    <property type="match status" value="1"/>
</dbReference>
<gene>
    <name evidence="6" type="ORF">CSB93_5461</name>
</gene>
<evidence type="ECO:0000256" key="1">
    <source>
        <dbReference type="ARBA" id="ARBA00022491"/>
    </source>
</evidence>
<dbReference type="SMART" id="SM00342">
    <property type="entry name" value="HTH_ARAC"/>
    <property type="match status" value="1"/>
</dbReference>
<keyword evidence="7" id="KW-1185">Reference proteome</keyword>